<feature type="transmembrane region" description="Helical" evidence="1">
    <location>
        <begin position="12"/>
        <end position="29"/>
    </location>
</feature>
<accession>L0F6B8</accession>
<name>L0F6B8_DESDL</name>
<dbReference type="OrthoDB" id="3171527at2"/>
<feature type="transmembrane region" description="Helical" evidence="1">
    <location>
        <begin position="398"/>
        <end position="428"/>
    </location>
</feature>
<protein>
    <recommendedName>
        <fullName evidence="4">C4-dicarboxylate ABC transporter</fullName>
    </recommendedName>
</protein>
<feature type="transmembrane region" description="Helical" evidence="1">
    <location>
        <begin position="346"/>
        <end position="365"/>
    </location>
</feature>
<evidence type="ECO:0000313" key="2">
    <source>
        <dbReference type="EMBL" id="AGA68196.1"/>
    </source>
</evidence>
<dbReference type="AlphaFoldDB" id="L0F6B8"/>
<keyword evidence="3" id="KW-1185">Reference proteome</keyword>
<evidence type="ECO:0008006" key="4">
    <source>
        <dbReference type="Google" id="ProtNLM"/>
    </source>
</evidence>
<gene>
    <name evidence="2" type="ordered locus">Desdi_0667</name>
</gene>
<feature type="transmembrane region" description="Helical" evidence="1">
    <location>
        <begin position="202"/>
        <end position="224"/>
    </location>
</feature>
<sequence>MSFLSQLLTRIRSILTFALSIAYLSNLAIKSPAIEDLIFVLMLIVLVLSFKEVSGSSRMIGYATFTISSILLLYTKAPVSVWQEALHSNLFFVVMFVMVPLLGIPIHRGGYTQALEGVFERHIKTNSRYYLLVSFLSAFVGILVNIAVVPLVYQICRNSSLSSNHKLLSSAISRGFSTCTIWAPTTAGIALVVQLTGSNWSAFFPFAIASGVMLGIVGYVMTIFEERKTIQGIGVIGESTPAGEGYQVTKIIELSAFSIVLIIGIAIISWATGISTIAIVSILALIYPLIWLALIKRLPVFWQEFKGDYFNLRLPAIKNEMILFIGAGLLAHSINYSHLGDYIPQLLSFLVGTNALLLTLVILGGSLSVSALGVHPIVTVTILGGTVQAAAYGVSPTYLALVLAACWSIGTAISPSSANVIAVSSIVGESPLRVSIHWNGLYAFFSVIALVVFLTVMRTLGVL</sequence>
<dbReference type="Proteomes" id="UP000010797">
    <property type="component" value="Chromosome"/>
</dbReference>
<feature type="transmembrane region" description="Helical" evidence="1">
    <location>
        <begin position="440"/>
        <end position="460"/>
    </location>
</feature>
<feature type="transmembrane region" description="Helical" evidence="1">
    <location>
        <begin position="316"/>
        <end position="334"/>
    </location>
</feature>
<keyword evidence="1" id="KW-0472">Membrane</keyword>
<dbReference type="RefSeq" id="WP_015261198.1">
    <property type="nucleotide sequence ID" value="NC_019903.1"/>
</dbReference>
<keyword evidence="1" id="KW-1133">Transmembrane helix</keyword>
<dbReference type="HOGENOM" id="CLU_038679_0_0_9"/>
<reference evidence="3" key="1">
    <citation type="submission" date="2012-02" db="EMBL/GenBank/DDBJ databases">
        <title>Complete sequence of Desulfitobacterium dichloroeliminans LMG P-21439.</title>
        <authorList>
            <person name="Lucas S."/>
            <person name="Han J."/>
            <person name="Lapidus A."/>
            <person name="Cheng J.-F."/>
            <person name="Goodwin L."/>
            <person name="Pitluck S."/>
            <person name="Peters L."/>
            <person name="Ovchinnikova G."/>
            <person name="Teshima H."/>
            <person name="Detter J.C."/>
            <person name="Han C."/>
            <person name="Tapia R."/>
            <person name="Land M."/>
            <person name="Hauser L."/>
            <person name="Kyrpides N."/>
            <person name="Ivanova N."/>
            <person name="Pagani I."/>
            <person name="Kruse T."/>
            <person name="de Vos W.M."/>
            <person name="Boon N."/>
            <person name="Smidt H."/>
            <person name="Woyke T."/>
        </authorList>
    </citation>
    <scope>NUCLEOTIDE SEQUENCE [LARGE SCALE GENOMIC DNA]</scope>
    <source>
        <strain evidence="3">LMG P-21439 / DCA1</strain>
    </source>
</reference>
<feature type="transmembrane region" description="Helical" evidence="1">
    <location>
        <begin position="251"/>
        <end position="271"/>
    </location>
</feature>
<dbReference type="eggNOG" id="COG3069">
    <property type="taxonomic scope" value="Bacteria"/>
</dbReference>
<feature type="transmembrane region" description="Helical" evidence="1">
    <location>
        <begin position="89"/>
        <end position="109"/>
    </location>
</feature>
<proteinExistence type="predicted"/>
<feature type="transmembrane region" description="Helical" evidence="1">
    <location>
        <begin position="277"/>
        <end position="295"/>
    </location>
</feature>
<dbReference type="KEGG" id="ddl:Desdi_0667"/>
<keyword evidence="1" id="KW-0812">Transmembrane</keyword>
<evidence type="ECO:0000256" key="1">
    <source>
        <dbReference type="SAM" id="Phobius"/>
    </source>
</evidence>
<organism evidence="2 3">
    <name type="scientific">Desulfitobacterium dichloroeliminans (strain LMG P-21439 / DCA1)</name>
    <dbReference type="NCBI Taxonomy" id="871963"/>
    <lineage>
        <taxon>Bacteria</taxon>
        <taxon>Bacillati</taxon>
        <taxon>Bacillota</taxon>
        <taxon>Clostridia</taxon>
        <taxon>Eubacteriales</taxon>
        <taxon>Desulfitobacteriaceae</taxon>
        <taxon>Desulfitobacterium</taxon>
    </lineage>
</organism>
<evidence type="ECO:0000313" key="3">
    <source>
        <dbReference type="Proteomes" id="UP000010797"/>
    </source>
</evidence>
<feature type="transmembrane region" description="Helical" evidence="1">
    <location>
        <begin position="174"/>
        <end position="196"/>
    </location>
</feature>
<feature type="transmembrane region" description="Helical" evidence="1">
    <location>
        <begin position="129"/>
        <end position="153"/>
    </location>
</feature>
<feature type="transmembrane region" description="Helical" evidence="1">
    <location>
        <begin position="59"/>
        <end position="77"/>
    </location>
</feature>
<feature type="transmembrane region" description="Helical" evidence="1">
    <location>
        <begin position="36"/>
        <end position="53"/>
    </location>
</feature>
<dbReference type="STRING" id="871963.Desdi_0667"/>
<dbReference type="EMBL" id="CP003344">
    <property type="protein sequence ID" value="AGA68196.1"/>
    <property type="molecule type" value="Genomic_DNA"/>
</dbReference>
<feature type="transmembrane region" description="Helical" evidence="1">
    <location>
        <begin position="372"/>
        <end position="392"/>
    </location>
</feature>